<dbReference type="Gene3D" id="1.10.1450.10">
    <property type="entry name" value="Tetraspanin"/>
    <property type="match status" value="1"/>
</dbReference>
<keyword evidence="2 5" id="KW-0812">Transmembrane</keyword>
<dbReference type="InterPro" id="IPR018499">
    <property type="entry name" value="Tetraspanin/Peripherin"/>
</dbReference>
<keyword evidence="3 5" id="KW-1133">Transmembrane helix</keyword>
<dbReference type="InterPro" id="IPR008952">
    <property type="entry name" value="Tetraspanin_EC2_sf"/>
</dbReference>
<name>A0A6G1SNV8_9ACAR</name>
<evidence type="ECO:0000256" key="2">
    <source>
        <dbReference type="ARBA" id="ARBA00022692"/>
    </source>
</evidence>
<dbReference type="EMBL" id="GGYP01003368">
    <property type="protein sequence ID" value="MDE48139.1"/>
    <property type="molecule type" value="Transcribed_RNA"/>
</dbReference>
<reference evidence="8" key="1">
    <citation type="submission" date="2018-10" db="EMBL/GenBank/DDBJ databases">
        <title>Transcriptome assembly of Aceria tosichella (Wheat curl mite) Type 2.</title>
        <authorList>
            <person name="Scully E.D."/>
            <person name="Geib S.M."/>
            <person name="Palmer N.A."/>
            <person name="Gupta A.K."/>
            <person name="Sarath G."/>
            <person name="Tatineni S."/>
        </authorList>
    </citation>
    <scope>NUCLEOTIDE SEQUENCE</scope>
    <source>
        <strain evidence="8">LincolnNE</strain>
    </source>
</reference>
<feature type="transmembrane region" description="Helical" evidence="5">
    <location>
        <begin position="53"/>
        <end position="79"/>
    </location>
</feature>
<evidence type="ECO:0000256" key="5">
    <source>
        <dbReference type="SAM" id="Phobius"/>
    </source>
</evidence>
<protein>
    <submittedName>
        <fullName evidence="8">Tetraspanin-6</fullName>
    </submittedName>
</protein>
<dbReference type="Pfam" id="PF00335">
    <property type="entry name" value="Tetraspanin"/>
    <property type="match status" value="1"/>
</dbReference>
<dbReference type="GO" id="GO:0005886">
    <property type="term" value="C:plasma membrane"/>
    <property type="evidence" value="ECO:0007669"/>
    <property type="project" value="TreeGrafter"/>
</dbReference>
<evidence type="ECO:0000313" key="7">
    <source>
        <dbReference type="EMBL" id="MDE48584.1"/>
    </source>
</evidence>
<organism evidence="8">
    <name type="scientific">Aceria tosichella</name>
    <name type="common">wheat curl mite</name>
    <dbReference type="NCBI Taxonomy" id="561515"/>
    <lineage>
        <taxon>Eukaryota</taxon>
        <taxon>Metazoa</taxon>
        <taxon>Ecdysozoa</taxon>
        <taxon>Arthropoda</taxon>
        <taxon>Chelicerata</taxon>
        <taxon>Arachnida</taxon>
        <taxon>Acari</taxon>
        <taxon>Acariformes</taxon>
        <taxon>Trombidiformes</taxon>
        <taxon>Prostigmata</taxon>
        <taxon>Eupodina</taxon>
        <taxon>Eriophyoidea</taxon>
        <taxon>Eriophyidae</taxon>
        <taxon>Eriophyinae</taxon>
        <taxon>Aceriini</taxon>
        <taxon>Aceria</taxon>
    </lineage>
</organism>
<evidence type="ECO:0000313" key="8">
    <source>
        <dbReference type="EMBL" id="MDE52088.1"/>
    </source>
</evidence>
<dbReference type="EMBL" id="GGYP01007317">
    <property type="protein sequence ID" value="MDE52088.1"/>
    <property type="molecule type" value="Transcribed_RNA"/>
</dbReference>
<dbReference type="PANTHER" id="PTHR19282:SF544">
    <property type="entry name" value="TETRASPANIN"/>
    <property type="match status" value="1"/>
</dbReference>
<evidence type="ECO:0000256" key="3">
    <source>
        <dbReference type="ARBA" id="ARBA00022989"/>
    </source>
</evidence>
<feature type="transmembrane region" description="Helical" evidence="5">
    <location>
        <begin position="17"/>
        <end position="41"/>
    </location>
</feature>
<dbReference type="EMBL" id="GGYP01003813">
    <property type="protein sequence ID" value="MDE48584.1"/>
    <property type="molecule type" value="Transcribed_RNA"/>
</dbReference>
<evidence type="ECO:0000256" key="4">
    <source>
        <dbReference type="ARBA" id="ARBA00023136"/>
    </source>
</evidence>
<dbReference type="CDD" id="cd03127">
    <property type="entry name" value="tetraspanin_LEL"/>
    <property type="match status" value="1"/>
</dbReference>
<feature type="transmembrane region" description="Helical" evidence="5">
    <location>
        <begin position="214"/>
        <end position="240"/>
    </location>
</feature>
<comment type="subcellular location">
    <subcellularLocation>
        <location evidence="1">Membrane</location>
        <topology evidence="1">Multi-pass membrane protein</topology>
    </subcellularLocation>
</comment>
<evidence type="ECO:0000313" key="6">
    <source>
        <dbReference type="EMBL" id="MDE48139.1"/>
    </source>
</evidence>
<dbReference type="SUPFAM" id="SSF48652">
    <property type="entry name" value="Tetraspanin"/>
    <property type="match status" value="1"/>
</dbReference>
<sequence length="256" mass="28553">MSFFGTIGRFVSEFARFILFFACIIFLACSSFLLAVSYRCWTYFDSIEVKDLYTGLSIALGFSIYLTILALIGIFASFFSSSSAIKLLAFMTTLNVVIGIAVLASSSSKVDVEHRDLFEKLQQFEKDYDWDHKSSSSKSVKFATAIWDDIQPSLECCGLDSPDDWFQYEPASIKGALPMSCCKNVDDTKQTGGYCYRDKSPVWSDGCSKKIVDAFGVIMGLVLGIIIFNVVMGALAMIVLCCNPHQSTRYNENVRY</sequence>
<proteinExistence type="predicted"/>
<dbReference type="PANTHER" id="PTHR19282">
    <property type="entry name" value="TETRASPANIN"/>
    <property type="match status" value="1"/>
</dbReference>
<accession>A0A6G1SNV8</accession>
<feature type="transmembrane region" description="Helical" evidence="5">
    <location>
        <begin position="85"/>
        <end position="105"/>
    </location>
</feature>
<evidence type="ECO:0000256" key="1">
    <source>
        <dbReference type="ARBA" id="ARBA00004141"/>
    </source>
</evidence>
<gene>
    <name evidence="8" type="primary">TSPAN6_3</name>
    <name evidence="7" type="synonym">TSPAN6_1</name>
    <name evidence="6" type="synonym">TSPAN6_2</name>
    <name evidence="7" type="ORF">g.17901</name>
    <name evidence="8" type="ORF">g.17902</name>
    <name evidence="6" type="ORF">g.17903</name>
</gene>
<dbReference type="AlphaFoldDB" id="A0A6G1SNV8"/>
<keyword evidence="4 5" id="KW-0472">Membrane</keyword>